<dbReference type="InterPro" id="IPR036322">
    <property type="entry name" value="WD40_repeat_dom_sf"/>
</dbReference>
<dbReference type="VEuPathDB" id="FungiDB:BO70DRAFT_127312"/>
<keyword evidence="5" id="KW-1185">Reference proteome</keyword>
<comment type="caution">
    <text evidence="4">The sequence shown here is derived from an EMBL/GenBank/DDBJ whole genome shotgun (WGS) entry which is preliminary data.</text>
</comment>
<dbReference type="EMBL" id="MSFL01000003">
    <property type="protein sequence ID" value="PWY89731.1"/>
    <property type="molecule type" value="Genomic_DNA"/>
</dbReference>
<dbReference type="PANTHER" id="PTHR19879:SF9">
    <property type="entry name" value="TRANSCRIPTION INITIATION FACTOR TFIID SUBUNIT 5"/>
    <property type="match status" value="1"/>
</dbReference>
<dbReference type="PROSITE" id="PS50294">
    <property type="entry name" value="WD_REPEATS_REGION"/>
    <property type="match status" value="2"/>
</dbReference>
<evidence type="ECO:0000313" key="5">
    <source>
        <dbReference type="Proteomes" id="UP000247233"/>
    </source>
</evidence>
<dbReference type="InterPro" id="IPR015943">
    <property type="entry name" value="WD40/YVTN_repeat-like_dom_sf"/>
</dbReference>
<dbReference type="InterPro" id="IPR001680">
    <property type="entry name" value="WD40_rpt"/>
</dbReference>
<dbReference type="PANTHER" id="PTHR19879">
    <property type="entry name" value="TRANSCRIPTION INITIATION FACTOR TFIID"/>
    <property type="match status" value="1"/>
</dbReference>
<dbReference type="Proteomes" id="UP000247233">
    <property type="component" value="Unassembled WGS sequence"/>
</dbReference>
<proteinExistence type="predicted"/>
<dbReference type="AlphaFoldDB" id="A0A317WV86"/>
<dbReference type="Pfam" id="PF00400">
    <property type="entry name" value="WD40"/>
    <property type="match status" value="2"/>
</dbReference>
<keyword evidence="2" id="KW-0677">Repeat</keyword>
<evidence type="ECO:0000256" key="3">
    <source>
        <dbReference type="PROSITE-ProRule" id="PRU00221"/>
    </source>
</evidence>
<dbReference type="GeneID" id="37060233"/>
<feature type="repeat" description="WD" evidence="3">
    <location>
        <begin position="7"/>
        <end position="48"/>
    </location>
</feature>
<dbReference type="Gene3D" id="2.130.10.10">
    <property type="entry name" value="YVTN repeat-like/Quinoprotein amine dehydrogenase"/>
    <property type="match status" value="2"/>
</dbReference>
<evidence type="ECO:0000256" key="2">
    <source>
        <dbReference type="ARBA" id="ARBA00022737"/>
    </source>
</evidence>
<dbReference type="InterPro" id="IPR019775">
    <property type="entry name" value="WD40_repeat_CS"/>
</dbReference>
<accession>A0A317WV86</accession>
<dbReference type="OrthoDB" id="538223at2759"/>
<reference evidence="4 5" key="1">
    <citation type="submission" date="2016-12" db="EMBL/GenBank/DDBJ databases">
        <title>The genomes of Aspergillus section Nigri reveals drivers in fungal speciation.</title>
        <authorList>
            <consortium name="DOE Joint Genome Institute"/>
            <person name="Vesth T.C."/>
            <person name="Nybo J."/>
            <person name="Theobald S."/>
            <person name="Brandl J."/>
            <person name="Frisvad J.C."/>
            <person name="Nielsen K.F."/>
            <person name="Lyhne E.K."/>
            <person name="Kogle M.E."/>
            <person name="Kuo A."/>
            <person name="Riley R."/>
            <person name="Clum A."/>
            <person name="Nolan M."/>
            <person name="Lipzen A."/>
            <person name="Salamov A."/>
            <person name="Henrissat B."/>
            <person name="Wiebenga A."/>
            <person name="De Vries R.P."/>
            <person name="Grigoriev I.V."/>
            <person name="Mortensen U.H."/>
            <person name="Andersen M.R."/>
            <person name="Baker S.E."/>
        </authorList>
    </citation>
    <scope>NUCLEOTIDE SEQUENCE [LARGE SCALE GENOMIC DNA]</scope>
    <source>
        <strain evidence="4 5">CBS 117.55</strain>
    </source>
</reference>
<dbReference type="SMART" id="SM00320">
    <property type="entry name" value="WD40"/>
    <property type="match status" value="3"/>
</dbReference>
<dbReference type="SUPFAM" id="SSF50978">
    <property type="entry name" value="WD40 repeat-like"/>
    <property type="match status" value="1"/>
</dbReference>
<dbReference type="PROSITE" id="PS00678">
    <property type="entry name" value="WD_REPEATS_1"/>
    <property type="match status" value="1"/>
</dbReference>
<dbReference type="STRING" id="1448321.A0A317WV86"/>
<keyword evidence="1 3" id="KW-0853">WD repeat</keyword>
<dbReference type="RefSeq" id="XP_025402562.1">
    <property type="nucleotide sequence ID" value="XM_025537996.1"/>
</dbReference>
<dbReference type="PROSITE" id="PS50082">
    <property type="entry name" value="WD_REPEATS_2"/>
    <property type="match status" value="2"/>
</dbReference>
<name>A0A317WV86_9EURO</name>
<evidence type="ECO:0000313" key="4">
    <source>
        <dbReference type="EMBL" id="PWY89731.1"/>
    </source>
</evidence>
<evidence type="ECO:0000256" key="1">
    <source>
        <dbReference type="ARBA" id="ARBA00022574"/>
    </source>
</evidence>
<protein>
    <submittedName>
        <fullName evidence="4">WD40 repeat-like protein</fullName>
    </submittedName>
</protein>
<organism evidence="4 5">
    <name type="scientific">Aspergillus heteromorphus CBS 117.55</name>
    <dbReference type="NCBI Taxonomy" id="1448321"/>
    <lineage>
        <taxon>Eukaryota</taxon>
        <taxon>Fungi</taxon>
        <taxon>Dikarya</taxon>
        <taxon>Ascomycota</taxon>
        <taxon>Pezizomycotina</taxon>
        <taxon>Eurotiomycetes</taxon>
        <taxon>Eurotiomycetidae</taxon>
        <taxon>Eurotiales</taxon>
        <taxon>Aspergillaceae</taxon>
        <taxon>Aspergillus</taxon>
        <taxon>Aspergillus subgen. Circumdati</taxon>
    </lineage>
</organism>
<feature type="repeat" description="WD" evidence="3">
    <location>
        <begin position="49"/>
        <end position="90"/>
    </location>
</feature>
<gene>
    <name evidence="4" type="ORF">BO70DRAFT_127312</name>
</gene>
<sequence>MALEAPEEAHLSCVQSVTISPDGTLAASGSENSAVKMWDIEKRTELCTFAHGSRPVYRVAFSPNSRMLGSISLEGTVKLWDIAKESIIHMLGTPHYDRHVRFDPQYADSPYFHIAFSPDGKMLSSVSPSYGQFRRRPIKLWDTTRGVLLCDLQGHTSDIGPYGESDIIRSVALSNYLLG</sequence>